<feature type="repeat" description="ANK" evidence="3">
    <location>
        <begin position="982"/>
        <end position="1014"/>
    </location>
</feature>
<name>A0AAJ0BWS0_9PEZI</name>
<dbReference type="SUPFAM" id="SSF52540">
    <property type="entry name" value="P-loop containing nucleoside triphosphate hydrolases"/>
    <property type="match status" value="1"/>
</dbReference>
<dbReference type="Gene3D" id="1.25.40.20">
    <property type="entry name" value="Ankyrin repeat-containing domain"/>
    <property type="match status" value="7"/>
</dbReference>
<dbReference type="InterPro" id="IPR056125">
    <property type="entry name" value="DUF7708"/>
</dbReference>
<keyword evidence="2 3" id="KW-0040">ANK repeat</keyword>
<evidence type="ECO:0000259" key="4">
    <source>
        <dbReference type="PROSITE" id="PS50837"/>
    </source>
</evidence>
<dbReference type="InterPro" id="IPR027417">
    <property type="entry name" value="P-loop_NTPase"/>
</dbReference>
<dbReference type="PROSITE" id="PS50088">
    <property type="entry name" value="ANK_REPEAT"/>
    <property type="match status" value="10"/>
</dbReference>
<feature type="repeat" description="ANK" evidence="3">
    <location>
        <begin position="1412"/>
        <end position="1444"/>
    </location>
</feature>
<dbReference type="Pfam" id="PF00023">
    <property type="entry name" value="Ank"/>
    <property type="match status" value="1"/>
</dbReference>
<proteinExistence type="predicted"/>
<dbReference type="SUPFAM" id="SSF48403">
    <property type="entry name" value="Ankyrin repeat"/>
    <property type="match status" value="5"/>
</dbReference>
<gene>
    <name evidence="5" type="ORF">QBC33DRAFT_547397</name>
</gene>
<feature type="repeat" description="ANK" evidence="3">
    <location>
        <begin position="1098"/>
        <end position="1130"/>
    </location>
</feature>
<protein>
    <submittedName>
        <fullName evidence="5">Ankyrin repeat-containing domain protein</fullName>
    </submittedName>
</protein>
<feature type="repeat" description="ANK" evidence="3">
    <location>
        <begin position="1065"/>
        <end position="1097"/>
    </location>
</feature>
<accession>A0AAJ0BWS0</accession>
<dbReference type="RefSeq" id="XP_060280695.1">
    <property type="nucleotide sequence ID" value="XM_060428726.1"/>
</dbReference>
<comment type="caution">
    <text evidence="5">The sequence shown here is derived from an EMBL/GenBank/DDBJ whole genome shotgun (WGS) entry which is preliminary data.</text>
</comment>
<dbReference type="PROSITE" id="PS50297">
    <property type="entry name" value="ANK_REP_REGION"/>
    <property type="match status" value="8"/>
</dbReference>
<dbReference type="PROSITE" id="PS50837">
    <property type="entry name" value="NACHT"/>
    <property type="match status" value="1"/>
</dbReference>
<reference evidence="5" key="1">
    <citation type="submission" date="2023-06" db="EMBL/GenBank/DDBJ databases">
        <title>Genome-scale phylogeny and comparative genomics of the fungal order Sordariales.</title>
        <authorList>
            <consortium name="Lawrence Berkeley National Laboratory"/>
            <person name="Hensen N."/>
            <person name="Bonometti L."/>
            <person name="Westerberg I."/>
            <person name="Brannstrom I.O."/>
            <person name="Guillou S."/>
            <person name="Cros-Aarteil S."/>
            <person name="Calhoun S."/>
            <person name="Haridas S."/>
            <person name="Kuo A."/>
            <person name="Mondo S."/>
            <person name="Pangilinan J."/>
            <person name="Riley R."/>
            <person name="Labutti K."/>
            <person name="Andreopoulos B."/>
            <person name="Lipzen A."/>
            <person name="Chen C."/>
            <person name="Yanf M."/>
            <person name="Daum C."/>
            <person name="Ng V."/>
            <person name="Clum A."/>
            <person name="Steindorff A."/>
            <person name="Ohm R."/>
            <person name="Martin F."/>
            <person name="Silar P."/>
            <person name="Natvig D."/>
            <person name="Lalanne C."/>
            <person name="Gautier V."/>
            <person name="Ament-Velasquez S.L."/>
            <person name="Kruys A."/>
            <person name="Hutchinson M.I."/>
            <person name="Powell A.J."/>
            <person name="Barry K."/>
            <person name="Miller A.N."/>
            <person name="Grigoriev I.V."/>
            <person name="Debuchy R."/>
            <person name="Gladieux P."/>
            <person name="Thoren M.H."/>
            <person name="Johannesson H."/>
        </authorList>
    </citation>
    <scope>NUCLEOTIDE SEQUENCE</scope>
    <source>
        <strain evidence="5">8032-3</strain>
    </source>
</reference>
<keyword evidence="1" id="KW-0677">Repeat</keyword>
<dbReference type="InterPro" id="IPR002110">
    <property type="entry name" value="Ankyrin_rpt"/>
</dbReference>
<evidence type="ECO:0000256" key="3">
    <source>
        <dbReference type="PROSITE-ProRule" id="PRU00023"/>
    </source>
</evidence>
<evidence type="ECO:0000313" key="6">
    <source>
        <dbReference type="Proteomes" id="UP001244011"/>
    </source>
</evidence>
<feature type="repeat" description="ANK" evidence="3">
    <location>
        <begin position="1742"/>
        <end position="1774"/>
    </location>
</feature>
<dbReference type="Proteomes" id="UP001244011">
    <property type="component" value="Unassembled WGS sequence"/>
</dbReference>
<dbReference type="GeneID" id="85311913"/>
<dbReference type="PANTHER" id="PTHR24198:SF165">
    <property type="entry name" value="ANKYRIN REPEAT-CONTAINING PROTEIN-RELATED"/>
    <property type="match status" value="1"/>
</dbReference>
<dbReference type="Gene3D" id="3.40.50.300">
    <property type="entry name" value="P-loop containing nucleotide triphosphate hydrolases"/>
    <property type="match status" value="1"/>
</dbReference>
<feature type="repeat" description="ANK" evidence="3">
    <location>
        <begin position="949"/>
        <end position="981"/>
    </location>
</feature>
<evidence type="ECO:0000256" key="1">
    <source>
        <dbReference type="ARBA" id="ARBA00022737"/>
    </source>
</evidence>
<keyword evidence="6" id="KW-1185">Reference proteome</keyword>
<dbReference type="EMBL" id="MU839020">
    <property type="protein sequence ID" value="KAK1764482.1"/>
    <property type="molecule type" value="Genomic_DNA"/>
</dbReference>
<dbReference type="SMART" id="SM00248">
    <property type="entry name" value="ANK"/>
    <property type="match status" value="21"/>
</dbReference>
<dbReference type="InterPro" id="IPR007111">
    <property type="entry name" value="NACHT_NTPase"/>
</dbReference>
<feature type="repeat" description="ANK" evidence="3">
    <location>
        <begin position="1709"/>
        <end position="1741"/>
    </location>
</feature>
<feature type="domain" description="NACHT" evidence="4">
    <location>
        <begin position="281"/>
        <end position="429"/>
    </location>
</feature>
<dbReference type="PANTHER" id="PTHR24198">
    <property type="entry name" value="ANKYRIN REPEAT AND PROTEIN KINASE DOMAIN-CONTAINING PROTEIN"/>
    <property type="match status" value="1"/>
</dbReference>
<feature type="repeat" description="ANK" evidence="3">
    <location>
        <begin position="1834"/>
        <end position="1855"/>
    </location>
</feature>
<evidence type="ECO:0000256" key="2">
    <source>
        <dbReference type="ARBA" id="ARBA00023043"/>
    </source>
</evidence>
<sequence>MPPSNQPKTGWEIALQVHLSSATPAHRRILSSDTTLVDIVGILQRAQKKAKGGKINKLLDAVDRATAPLRDFQSVVDVLVQVNAEIGSVVWAPLKLVLLVLEKRGRGFEKLAEKLDTLVDALPRYNIYSDHFRDNTILQRALGKLYVSYIDFCLRAARYWESDGLVNFLKSASGSFDRQFLDIFTSIKRCRDEVEKTVAAVTLMYVQDVKHVTAEMRDVGIAQRESEQREKTLRWLSPIDFEQDSTAFSKQWVQGTSQWILQLPEYVKWVGSSQKHEESLKLGWIRGGVGSGKTFLAHFIAGTLAANNCNVLQYFFNAKQEQGPRRTNLSFVRTILHQLLVNANLDTSSTLEALLSLRTTSGKSEAHSAKNLWNELFRCVQGLTDTPVYLIVDAIDEADRGEREDILESLTRLVSVSPSVRILVTGRPDEDVLEWFDKSSRASNLATVISEIRFPPTEAARDIETYIDSRIRGSSKLSHPSVAGEIKDAVLERAEGMFLYVRLMLDELGGEASVAAVRRRLGEFPKTLNGYYDSVFSRINNGPESARELARDLLAWITTSYEPMHVNTVLIALKSQAQSRTAFVPSLTGGNAGDEFELLDPLKEIRSICFPLLEVTDSGIVQVVHCSVAAYILAQGTNSQANSQGPTTMLTLPQANQEIALACICFLRCSARESSNPNRTTPNDATPDGSSLFLEYATKYWPEHMSESEQDVLVRMPLLFQAIRFEQKWFLEWVARRSEHDYRFRKTLGLDEGDEGAHPSCLEIAAYFGITSWASSILDDAPQNAPLWPLPNMIAVTRGSLGVLRLFHERSCASGSWNRQDELLLHSAARNGHASVARYLIAEAGCDVNAVDSFGRSALMHACSRGHWAVVGELLVRGADTSLLSRAGYSAAEDAAAAGDIRSLTALLARSKTGATSKCLLLSSANGHGSVVEFLLHNTPLDPNGTDENSWTALHWACRNGHRGVAKLLLTGGATVDACDSFQRTPLNRAVRIGSSELVQALLQAGASPVSCDSSGLSLTHLAAAGGFNEVLGLLLAEGVDPNTGAFPRGPFPETTWEHWCDSTPSGPPLHLAAENGHATTVSYLLERGAGVNKKGIHGETALHRACAAGQEAVVPVLLEANADDNLGTTSTKFPFPLVIATKNLHVGIVSILAPRAWSRLDPSPSNGVVSYLPAYGSSIRGAVEAAVECDSVQILATLFSHAPQNLQAPAHVGLRIFDKVFRNGNIAIAELLVGLGYDLSRSTMEHQQYPTPLSYAVEGQKLPMVQLLLGRKVSPIDFQPTPNPTFNNMYADSPYFSRNKLTALDMAALVGNLDIIELLEKRQSQPPDPEDPQSTWPCLLDRATLLPRLIYFADIRQRMQAQSGSWRLYSHTNDYGVKPHNPLCNAIANNDLEEVQVQIAKGIDVNQLDWEFETPLIKAVKAGDPDIVARLLDAGADVSVDALDGTSVASMACEALNPRLVKVLLDAGASPKGLTLTKACLRRNLELVKLLLDAGVDPNLPRGTTTDEPPLYHVVGSWDDAFFVKALPLLLDAGARAFDETYTVETVLHLAADHGRVSSIQKFAGMGVPIDACDKKGRTALHRALVSKSPAMREVCEELLRLGASTAQIGKRGISALHMAGGAGILWMVERLVRADSGQRDVETRDAEGKTPLMWAIVGDWANSPQRALLNGTFVASWSKKGLDDRTNVETVRFLLDNGANMDTVDHDQRNALHWAAVVGDGDMMSTLLGRGADVHAVDKNRQTPLHLAVVSGAVECVRMLLAAGANPNAIDSAPTEGISKQPLRALELTIDNQPCQSPPMHLAFGELDGRRLHQMTRLLLDAGANVFGRNFNGETCLHVAVKEGNVAAVRELICANSYDNLYIGVKDNMGRTARDRAEQLGHAQIVELLGEAEKGKRGGCRYSRTTVIP</sequence>
<dbReference type="Pfam" id="PF12796">
    <property type="entry name" value="Ank_2"/>
    <property type="match status" value="5"/>
</dbReference>
<dbReference type="InterPro" id="IPR036770">
    <property type="entry name" value="Ankyrin_rpt-contain_sf"/>
</dbReference>
<feature type="repeat" description="ANK" evidence="3">
    <location>
        <begin position="820"/>
        <end position="853"/>
    </location>
</feature>
<organism evidence="5 6">
    <name type="scientific">Phialemonium atrogriseum</name>
    <dbReference type="NCBI Taxonomy" id="1093897"/>
    <lineage>
        <taxon>Eukaryota</taxon>
        <taxon>Fungi</taxon>
        <taxon>Dikarya</taxon>
        <taxon>Ascomycota</taxon>
        <taxon>Pezizomycotina</taxon>
        <taxon>Sordariomycetes</taxon>
        <taxon>Sordariomycetidae</taxon>
        <taxon>Cephalothecales</taxon>
        <taxon>Cephalothecaceae</taxon>
        <taxon>Phialemonium</taxon>
    </lineage>
</organism>
<dbReference type="Pfam" id="PF24809">
    <property type="entry name" value="DUF7708"/>
    <property type="match status" value="1"/>
</dbReference>
<dbReference type="InterPro" id="IPR056884">
    <property type="entry name" value="NPHP3-like_N"/>
</dbReference>
<feature type="repeat" description="ANK" evidence="3">
    <location>
        <begin position="854"/>
        <end position="886"/>
    </location>
</feature>
<evidence type="ECO:0000313" key="5">
    <source>
        <dbReference type="EMBL" id="KAK1764482.1"/>
    </source>
</evidence>
<dbReference type="Pfam" id="PF24883">
    <property type="entry name" value="NPHP3_N"/>
    <property type="match status" value="1"/>
</dbReference>